<sequence>MRLKILAVLSVVLLAGCNKEPDQVIGTLMASRCDVECGVVINSKGIANDDVLREFKTCGGDNKDLIGRKVIAFKQNLVHGETCMTVYEYLQR</sequence>
<name>B3FJ70_BP201</name>
<organismHost>
    <name type="scientific">Pseudomonas chlororaphis</name>
    <dbReference type="NCBI Taxonomy" id="587753"/>
</organismHost>
<accession>B3FJ70</accession>
<reference evidence="1 2" key="1">
    <citation type="journal article" date="2008" name="Virology">
        <title>Characterization of Pseudomonas chlororaphis myovirus 201varphi2-1 via genomic sequencing, mass spectrometry, and electron microscopy.</title>
        <authorList>
            <person name="Thomas J.A."/>
            <person name="Rolando M.R."/>
            <person name="Carroll C.A."/>
            <person name="Shen P.S."/>
            <person name="Belnap D.M."/>
            <person name="Weintraub S.T."/>
            <person name="Serwer P."/>
            <person name="Hardies S.C."/>
        </authorList>
    </citation>
    <scope>NUCLEOTIDE SEQUENCE</scope>
</reference>
<evidence type="ECO:0000313" key="2">
    <source>
        <dbReference type="Proteomes" id="UP000002421"/>
    </source>
</evidence>
<keyword evidence="2" id="KW-1185">Reference proteome</keyword>
<dbReference type="KEGG" id="vg:6372327"/>
<evidence type="ECO:0000313" key="1">
    <source>
        <dbReference type="EMBL" id="ABY63037.1"/>
    </source>
</evidence>
<dbReference type="RefSeq" id="YP_001956931.1">
    <property type="nucleotide sequence ID" value="NC_010821.1"/>
</dbReference>
<protein>
    <recommendedName>
        <fullName evidence="3">Lipoprotein</fullName>
    </recommendedName>
</protein>
<dbReference type="EMBL" id="EU197055">
    <property type="protein sequence ID" value="ABY63037.1"/>
    <property type="molecule type" value="Genomic_DNA"/>
</dbReference>
<gene>
    <name evidence="1" type="ORF">201phi2-1p208</name>
</gene>
<proteinExistence type="predicted"/>
<dbReference type="Proteomes" id="UP000002421">
    <property type="component" value="Segment"/>
</dbReference>
<organism evidence="1 2">
    <name type="scientific">Pseudomonas phage 201phi2-1</name>
    <name type="common">Pseudomonas chlororaphis phage 201phi2-1</name>
    <dbReference type="NCBI Taxonomy" id="198110"/>
    <lineage>
        <taxon>Viruses</taxon>
        <taxon>Duplodnaviria</taxon>
        <taxon>Heunggongvirae</taxon>
        <taxon>Uroviricota</taxon>
        <taxon>Caudoviricetes</taxon>
        <taxon>Chimalliviridae</taxon>
        <taxon>Serwervirus</taxon>
        <taxon>Serwervirus 201phi21</taxon>
    </lineage>
</organism>
<dbReference type="PROSITE" id="PS51257">
    <property type="entry name" value="PROKAR_LIPOPROTEIN"/>
    <property type="match status" value="1"/>
</dbReference>
<evidence type="ECO:0008006" key="3">
    <source>
        <dbReference type="Google" id="ProtNLM"/>
    </source>
</evidence>